<dbReference type="InterPro" id="IPR051326">
    <property type="entry name" value="Kynurenine-oxoglutarate_AT"/>
</dbReference>
<dbReference type="Gene3D" id="3.90.1150.10">
    <property type="entry name" value="Aspartate Aminotransferase, domain 1"/>
    <property type="match status" value="1"/>
</dbReference>
<dbReference type="PANTHER" id="PTHR43807">
    <property type="entry name" value="FI04487P"/>
    <property type="match status" value="1"/>
</dbReference>
<evidence type="ECO:0000256" key="5">
    <source>
        <dbReference type="ARBA" id="ARBA00022898"/>
    </source>
</evidence>
<dbReference type="InterPro" id="IPR004839">
    <property type="entry name" value="Aminotransferase_I/II_large"/>
</dbReference>
<dbReference type="GO" id="GO:0030170">
    <property type="term" value="F:pyridoxal phosphate binding"/>
    <property type="evidence" value="ECO:0007669"/>
    <property type="project" value="InterPro"/>
</dbReference>
<dbReference type="EMBL" id="JABEND010000002">
    <property type="protein sequence ID" value="NNG34966.1"/>
    <property type="molecule type" value="Genomic_DNA"/>
</dbReference>
<accession>A0A849A5P9</accession>
<comment type="cofactor">
    <cofactor evidence="1">
        <name>pyridoxal 5'-phosphate</name>
        <dbReference type="ChEBI" id="CHEBI:597326"/>
    </cofactor>
</comment>
<dbReference type="NCBIfam" id="NF005855">
    <property type="entry name" value="PRK07777.1"/>
    <property type="match status" value="1"/>
</dbReference>
<reference evidence="7 8" key="1">
    <citation type="submission" date="2020-05" db="EMBL/GenBank/DDBJ databases">
        <title>Nakamurella sp. DB0629 isolated from air conditioner.</title>
        <authorList>
            <person name="Kim D.H."/>
            <person name="Kim D.-U."/>
        </authorList>
    </citation>
    <scope>NUCLEOTIDE SEQUENCE [LARGE SCALE GENOMIC DNA]</scope>
    <source>
        <strain evidence="7 8">DB0629</strain>
    </source>
</reference>
<evidence type="ECO:0000313" key="7">
    <source>
        <dbReference type="EMBL" id="NNG34966.1"/>
    </source>
</evidence>
<keyword evidence="3 7" id="KW-0032">Aminotransferase</keyword>
<dbReference type="Proteomes" id="UP000562984">
    <property type="component" value="Unassembled WGS sequence"/>
</dbReference>
<evidence type="ECO:0000256" key="1">
    <source>
        <dbReference type="ARBA" id="ARBA00001933"/>
    </source>
</evidence>
<feature type="domain" description="Aminotransferase class I/classII large" evidence="6">
    <location>
        <begin position="32"/>
        <end position="391"/>
    </location>
</feature>
<keyword evidence="8" id="KW-1185">Reference proteome</keyword>
<sequence>MLKSNPTVSRLQPFTSTIFAEMSALAASTGSINLGQGFPDTDGPPAMLAAAQQAIADGVNQYPPGPGIAELRQAIAGQRAAEYRQPFDPDSEVLVTVGATEAIAAAMLGLVESGDEVIALEPFYDSYAAVIAMAGARLVPVRLRPDSSGRFALDPDELAAAVTDRTTVILLNTPHNPTGTVLTAQELEAVAALAISRDLLVVTDEVYEYLTFDAAAHLPIGTLPGMAERTVSISSAGKSFNVTGWKIGWACGPAPLIGAVRAAKQFLTFVGGAPFQPAVALALRDELDWVRGMAKGLQSKRDRLCSGLRDAGFEVTVPQGTYFAVAGIDRLAAPGEDGAAFCRSMPERCGVVAVPQQVFYADAGPDGPGARYIRFAFCKRDQVIDEATDRLASADRRRR</sequence>
<dbReference type="InterPro" id="IPR015421">
    <property type="entry name" value="PyrdxlP-dep_Trfase_major"/>
</dbReference>
<keyword evidence="4 7" id="KW-0808">Transferase</keyword>
<evidence type="ECO:0000256" key="3">
    <source>
        <dbReference type="ARBA" id="ARBA00022576"/>
    </source>
</evidence>
<protein>
    <submittedName>
        <fullName evidence="7">Pyridoxal phosphate-dependent aminotransferase</fullName>
    </submittedName>
</protein>
<dbReference type="InterPro" id="IPR015422">
    <property type="entry name" value="PyrdxlP-dep_Trfase_small"/>
</dbReference>
<organism evidence="7 8">
    <name type="scientific">Nakamurella aerolata</name>
    <dbReference type="NCBI Taxonomy" id="1656892"/>
    <lineage>
        <taxon>Bacteria</taxon>
        <taxon>Bacillati</taxon>
        <taxon>Actinomycetota</taxon>
        <taxon>Actinomycetes</taxon>
        <taxon>Nakamurellales</taxon>
        <taxon>Nakamurellaceae</taxon>
        <taxon>Nakamurella</taxon>
    </lineage>
</organism>
<dbReference type="InterPro" id="IPR015424">
    <property type="entry name" value="PyrdxlP-dep_Trfase"/>
</dbReference>
<comment type="similarity">
    <text evidence="2">Belongs to the class-I pyridoxal-phosphate-dependent aminotransferase family.</text>
</comment>
<comment type="caution">
    <text evidence="7">The sequence shown here is derived from an EMBL/GenBank/DDBJ whole genome shotgun (WGS) entry which is preliminary data.</text>
</comment>
<dbReference type="CDD" id="cd00609">
    <property type="entry name" value="AAT_like"/>
    <property type="match status" value="1"/>
</dbReference>
<dbReference type="Gene3D" id="3.40.640.10">
    <property type="entry name" value="Type I PLP-dependent aspartate aminotransferase-like (Major domain)"/>
    <property type="match status" value="1"/>
</dbReference>
<dbReference type="FunFam" id="3.40.640.10:FF:000024">
    <property type="entry name" value="Kynurenine--oxoglutarate transaminase 3"/>
    <property type="match status" value="1"/>
</dbReference>
<evidence type="ECO:0000256" key="2">
    <source>
        <dbReference type="ARBA" id="ARBA00007441"/>
    </source>
</evidence>
<dbReference type="SUPFAM" id="SSF53383">
    <property type="entry name" value="PLP-dependent transferases"/>
    <property type="match status" value="1"/>
</dbReference>
<evidence type="ECO:0000256" key="4">
    <source>
        <dbReference type="ARBA" id="ARBA00022679"/>
    </source>
</evidence>
<evidence type="ECO:0000259" key="6">
    <source>
        <dbReference type="Pfam" id="PF00155"/>
    </source>
</evidence>
<dbReference type="PANTHER" id="PTHR43807:SF20">
    <property type="entry name" value="FI04487P"/>
    <property type="match status" value="1"/>
</dbReference>
<dbReference type="GO" id="GO:0016212">
    <property type="term" value="F:kynurenine-oxoglutarate transaminase activity"/>
    <property type="evidence" value="ECO:0007669"/>
    <property type="project" value="TreeGrafter"/>
</dbReference>
<gene>
    <name evidence="7" type="ORF">HKD39_04405</name>
</gene>
<dbReference type="GO" id="GO:0005737">
    <property type="term" value="C:cytoplasm"/>
    <property type="evidence" value="ECO:0007669"/>
    <property type="project" value="TreeGrafter"/>
</dbReference>
<keyword evidence="5" id="KW-0663">Pyridoxal phosphate</keyword>
<dbReference type="RefSeq" id="WP_171198622.1">
    <property type="nucleotide sequence ID" value="NZ_JABEND010000002.1"/>
</dbReference>
<evidence type="ECO:0000313" key="8">
    <source>
        <dbReference type="Proteomes" id="UP000562984"/>
    </source>
</evidence>
<dbReference type="Pfam" id="PF00155">
    <property type="entry name" value="Aminotran_1_2"/>
    <property type="match status" value="1"/>
</dbReference>
<dbReference type="AlphaFoldDB" id="A0A849A5P9"/>
<proteinExistence type="inferred from homology"/>
<name>A0A849A5P9_9ACTN</name>